<reference evidence="1 2" key="1">
    <citation type="journal article" date="2012" name="J. Bacteriol.">
        <title>Draft Genome Sequences for Two Metal-Reducing Pelosinus fermentans Strains Isolated from a Cr(VI)-Contaminated Site and for Type Strain R7.</title>
        <authorList>
            <person name="Brown S.D."/>
            <person name="Podar M."/>
            <person name="Klingeman D.M."/>
            <person name="Johnson C.M."/>
            <person name="Yang Z.K."/>
            <person name="Utturkar S.M."/>
            <person name="Land M.L."/>
            <person name="Mosher J.J."/>
            <person name="Hurt R.A.Jr."/>
            <person name="Phelps T.J."/>
            <person name="Palumbo A.V."/>
            <person name="Arkin A.P."/>
            <person name="Hazen T.C."/>
            <person name="Elias D.A."/>
        </authorList>
    </citation>
    <scope>NUCLEOTIDE SEQUENCE [LARGE SCALE GENOMIC DNA]</scope>
    <source>
        <strain evidence="1 2">B4</strain>
    </source>
</reference>
<evidence type="ECO:0000313" key="1">
    <source>
        <dbReference type="EMBL" id="EIW17159.1"/>
    </source>
</evidence>
<dbReference type="AlphaFoldDB" id="I9L9T0"/>
<dbReference type="EMBL" id="AKVJ01000031">
    <property type="protein sequence ID" value="EIW17159.1"/>
    <property type="molecule type" value="Genomic_DNA"/>
</dbReference>
<dbReference type="OrthoDB" id="3174265at2"/>
<gene>
    <name evidence="1" type="ORF">FB4_4515</name>
</gene>
<comment type="caution">
    <text evidence="1">The sequence shown here is derived from an EMBL/GenBank/DDBJ whole genome shotgun (WGS) entry which is preliminary data.</text>
</comment>
<sequence>MVEYITRITMKVINREELDTNNLKKVSEIDANCVRSFGHQLAERSERVAAMMERLAEKGFTFTANQDSVIAESTKVEAQAAKIYLLQEGFHDSEFQVYLEYTRKWGML</sequence>
<name>I9L9T0_9FIRM</name>
<proteinExistence type="predicted"/>
<dbReference type="Proteomes" id="UP000004324">
    <property type="component" value="Unassembled WGS sequence"/>
</dbReference>
<protein>
    <submittedName>
        <fullName evidence="1">Uncharacterized protein</fullName>
    </submittedName>
</protein>
<evidence type="ECO:0000313" key="2">
    <source>
        <dbReference type="Proteomes" id="UP000004324"/>
    </source>
</evidence>
<organism evidence="1 2">
    <name type="scientific">Pelosinus fermentans B4</name>
    <dbReference type="NCBI Taxonomy" id="1149862"/>
    <lineage>
        <taxon>Bacteria</taxon>
        <taxon>Bacillati</taxon>
        <taxon>Bacillota</taxon>
        <taxon>Negativicutes</taxon>
        <taxon>Selenomonadales</taxon>
        <taxon>Sporomusaceae</taxon>
        <taxon>Pelosinus</taxon>
    </lineage>
</organism>
<dbReference type="PATRIC" id="fig|1149862.3.peg.3483"/>
<dbReference type="RefSeq" id="WP_007936483.1">
    <property type="nucleotide sequence ID" value="NZ_AKVJ01000031.1"/>
</dbReference>
<keyword evidence="2" id="KW-1185">Reference proteome</keyword>
<accession>I9L9T0</accession>